<dbReference type="EMBL" id="DS469636">
    <property type="protein sequence ID" value="EDO37898.1"/>
    <property type="molecule type" value="Genomic_DNA"/>
</dbReference>
<reference evidence="2 3" key="1">
    <citation type="journal article" date="2007" name="Science">
        <title>Sea anemone genome reveals ancestral eumetazoan gene repertoire and genomic organization.</title>
        <authorList>
            <person name="Putnam N.H."/>
            <person name="Srivastava M."/>
            <person name="Hellsten U."/>
            <person name="Dirks B."/>
            <person name="Chapman J."/>
            <person name="Salamov A."/>
            <person name="Terry A."/>
            <person name="Shapiro H."/>
            <person name="Lindquist E."/>
            <person name="Kapitonov V.V."/>
            <person name="Jurka J."/>
            <person name="Genikhovich G."/>
            <person name="Grigoriev I.V."/>
            <person name="Lucas S.M."/>
            <person name="Steele R.E."/>
            <person name="Finnerty J.R."/>
            <person name="Technau U."/>
            <person name="Martindale M.Q."/>
            <person name="Rokhsar D.S."/>
        </authorList>
    </citation>
    <scope>NUCLEOTIDE SEQUENCE [LARGE SCALE GENOMIC DNA]</scope>
    <source>
        <strain evidence="3">CH2 X CH6</strain>
    </source>
</reference>
<protein>
    <submittedName>
        <fullName evidence="2">Uncharacterized protein</fullName>
    </submittedName>
</protein>
<feature type="region of interest" description="Disordered" evidence="1">
    <location>
        <begin position="1"/>
        <end position="20"/>
    </location>
</feature>
<dbReference type="AlphaFoldDB" id="A7SEB8"/>
<dbReference type="InParanoid" id="A7SEB8"/>
<evidence type="ECO:0000256" key="1">
    <source>
        <dbReference type="SAM" id="MobiDB-lite"/>
    </source>
</evidence>
<dbReference type="InterPro" id="IPR046939">
    <property type="entry name" value="TPPII_C_sf"/>
</dbReference>
<name>A7SEB8_NEMVE</name>
<gene>
    <name evidence="2" type="ORF">NEMVEDRAFT_v1g210949</name>
</gene>
<dbReference type="PhylomeDB" id="A7SEB8"/>
<accession>A7SEB8</accession>
<keyword evidence="3" id="KW-1185">Reference proteome</keyword>
<proteinExistence type="predicted"/>
<evidence type="ECO:0000313" key="2">
    <source>
        <dbReference type="EMBL" id="EDO37898.1"/>
    </source>
</evidence>
<dbReference type="Proteomes" id="UP000001593">
    <property type="component" value="Unassembled WGS sequence"/>
</dbReference>
<sequence>MYGCKDVASQADATDEQTEKSKLLREIREEVLKWTDCTDSKLSDFLIKYAHAQKMYGTALKLLLKQNSEGTAARGLDDSIIQLCDKMGLKHCAIALRESLPIKYPNDFQPF</sequence>
<dbReference type="Gene3D" id="1.25.40.710">
    <property type="match status" value="1"/>
</dbReference>
<evidence type="ECO:0000313" key="3">
    <source>
        <dbReference type="Proteomes" id="UP000001593"/>
    </source>
</evidence>
<dbReference type="HOGENOM" id="CLU_2161348_0_0_1"/>
<organism evidence="2 3">
    <name type="scientific">Nematostella vectensis</name>
    <name type="common">Starlet sea anemone</name>
    <dbReference type="NCBI Taxonomy" id="45351"/>
    <lineage>
        <taxon>Eukaryota</taxon>
        <taxon>Metazoa</taxon>
        <taxon>Cnidaria</taxon>
        <taxon>Anthozoa</taxon>
        <taxon>Hexacorallia</taxon>
        <taxon>Actiniaria</taxon>
        <taxon>Edwardsiidae</taxon>
        <taxon>Nematostella</taxon>
    </lineage>
</organism>